<dbReference type="Proteomes" id="UP001257914">
    <property type="component" value="Unassembled WGS sequence"/>
</dbReference>
<dbReference type="RefSeq" id="WP_315947484.1">
    <property type="nucleotide sequence ID" value="NZ_JAWCUA010000010.1"/>
</dbReference>
<protein>
    <submittedName>
        <fullName evidence="2">PilN domain-containing protein</fullName>
    </submittedName>
</protein>
<dbReference type="PANTHER" id="PTHR40278:SF1">
    <property type="entry name" value="DNA UTILIZATION PROTEIN HOFN"/>
    <property type="match status" value="1"/>
</dbReference>
<keyword evidence="3" id="KW-1185">Reference proteome</keyword>
<keyword evidence="1" id="KW-1133">Transmembrane helix</keyword>
<dbReference type="PANTHER" id="PTHR40278">
    <property type="entry name" value="DNA UTILIZATION PROTEIN HOFN"/>
    <property type="match status" value="1"/>
</dbReference>
<dbReference type="InterPro" id="IPR052534">
    <property type="entry name" value="Extracell_DNA_Util/SecSys_Comp"/>
</dbReference>
<comment type="caution">
    <text evidence="2">The sequence shown here is derived from an EMBL/GenBank/DDBJ whole genome shotgun (WGS) entry which is preliminary data.</text>
</comment>
<dbReference type="EMBL" id="JAWCUA010000010">
    <property type="protein sequence ID" value="MDU0113893.1"/>
    <property type="molecule type" value="Genomic_DNA"/>
</dbReference>
<organism evidence="2 3">
    <name type="scientific">Psychrosphaera aquimarina</name>
    <dbReference type="NCBI Taxonomy" id="2044854"/>
    <lineage>
        <taxon>Bacteria</taxon>
        <taxon>Pseudomonadati</taxon>
        <taxon>Pseudomonadota</taxon>
        <taxon>Gammaproteobacteria</taxon>
        <taxon>Alteromonadales</taxon>
        <taxon>Pseudoalteromonadaceae</taxon>
        <taxon>Psychrosphaera</taxon>
    </lineage>
</organism>
<feature type="transmembrane region" description="Helical" evidence="1">
    <location>
        <begin position="21"/>
        <end position="43"/>
    </location>
</feature>
<proteinExistence type="predicted"/>
<name>A0ABU3R2I9_9GAMM</name>
<gene>
    <name evidence="2" type="ORF">RT723_12970</name>
</gene>
<keyword evidence="1" id="KW-0812">Transmembrane</keyword>
<sequence>MVNVNLIRWRSIKRHHNYSKLIMNVLIGGLVAILLVGWFYHWIQVELDKQIISLNEQNLDLERIELPPSNLRIKISDLTIYKQQYSKIKAVLFSHYQLRQLFEVLDRLIPKQVVLTELQFHDDKLRLTGVSLSDHSLSDFLDKLSRSPTFVKPQLTFSLQDTKVNPQQLVAKTLNIKRFNLHVLYNSEDEV</sequence>
<keyword evidence="1" id="KW-0472">Membrane</keyword>
<evidence type="ECO:0000313" key="2">
    <source>
        <dbReference type="EMBL" id="MDU0113893.1"/>
    </source>
</evidence>
<reference evidence="2 3" key="1">
    <citation type="submission" date="2023-10" db="EMBL/GenBank/DDBJ databases">
        <title>Psychrosphaera aquimaarina strain SW33 isolated from seawater.</title>
        <authorList>
            <person name="Bayburt H."/>
            <person name="Kim J.M."/>
            <person name="Choi B.J."/>
            <person name="Jeon C.O."/>
        </authorList>
    </citation>
    <scope>NUCLEOTIDE SEQUENCE [LARGE SCALE GENOMIC DNA]</scope>
    <source>
        <strain evidence="2 3">KCTC 52743</strain>
    </source>
</reference>
<evidence type="ECO:0000256" key="1">
    <source>
        <dbReference type="SAM" id="Phobius"/>
    </source>
</evidence>
<dbReference type="Pfam" id="PF05137">
    <property type="entry name" value="PilN"/>
    <property type="match status" value="1"/>
</dbReference>
<accession>A0ABU3R2I9</accession>
<dbReference type="InterPro" id="IPR007813">
    <property type="entry name" value="PilN"/>
</dbReference>
<evidence type="ECO:0000313" key="3">
    <source>
        <dbReference type="Proteomes" id="UP001257914"/>
    </source>
</evidence>